<dbReference type="InterPro" id="IPR000073">
    <property type="entry name" value="AB_hydrolase_1"/>
</dbReference>
<name>A0A0D2G584_9EURO</name>
<reference evidence="11 12" key="1">
    <citation type="submission" date="2015-01" db="EMBL/GenBank/DDBJ databases">
        <title>The Genome Sequence of Rhinocladiella mackenzie CBS 650.93.</title>
        <authorList>
            <consortium name="The Broad Institute Genomics Platform"/>
            <person name="Cuomo C."/>
            <person name="de Hoog S."/>
            <person name="Gorbushina A."/>
            <person name="Stielow B."/>
            <person name="Teixiera M."/>
            <person name="Abouelleil A."/>
            <person name="Chapman S.B."/>
            <person name="Priest M."/>
            <person name="Young S.K."/>
            <person name="Wortman J."/>
            <person name="Nusbaum C."/>
            <person name="Birren B."/>
        </authorList>
    </citation>
    <scope>NUCLEOTIDE SEQUENCE [LARGE SCALE GENOMIC DNA]</scope>
    <source>
        <strain evidence="11 12">CBS 650.93</strain>
    </source>
</reference>
<evidence type="ECO:0000256" key="2">
    <source>
        <dbReference type="ARBA" id="ARBA00022692"/>
    </source>
</evidence>
<feature type="region of interest" description="Disordered" evidence="8">
    <location>
        <begin position="561"/>
        <end position="732"/>
    </location>
</feature>
<dbReference type="SUPFAM" id="SSF53474">
    <property type="entry name" value="alpha/beta-Hydrolases"/>
    <property type="match status" value="1"/>
</dbReference>
<evidence type="ECO:0000256" key="1">
    <source>
        <dbReference type="ARBA" id="ARBA00004167"/>
    </source>
</evidence>
<dbReference type="GeneID" id="25289084"/>
<feature type="compositionally biased region" description="Low complexity" evidence="8">
    <location>
        <begin position="656"/>
        <end position="666"/>
    </location>
</feature>
<feature type="compositionally biased region" description="Low complexity" evidence="8">
    <location>
        <begin position="601"/>
        <end position="620"/>
    </location>
</feature>
<feature type="compositionally biased region" description="Polar residues" evidence="8">
    <location>
        <begin position="723"/>
        <end position="732"/>
    </location>
</feature>
<evidence type="ECO:0000256" key="8">
    <source>
        <dbReference type="SAM" id="MobiDB-lite"/>
    </source>
</evidence>
<dbReference type="VEuPathDB" id="FungiDB:Z518_01013"/>
<dbReference type="InterPro" id="IPR029058">
    <property type="entry name" value="AB_hydrolase_fold"/>
</dbReference>
<evidence type="ECO:0000313" key="11">
    <source>
        <dbReference type="EMBL" id="KIX09932.1"/>
    </source>
</evidence>
<gene>
    <name evidence="11" type="ORF">Z518_01013</name>
</gene>
<dbReference type="FunFam" id="3.40.50.1820:FF:000095">
    <property type="entry name" value="Triglyceride lipase-cholesterol esterase"/>
    <property type="match status" value="1"/>
</dbReference>
<proteinExistence type="predicted"/>
<keyword evidence="7 9" id="KW-0472">Membrane</keyword>
<keyword evidence="6" id="KW-0443">Lipid metabolism</keyword>
<evidence type="ECO:0000256" key="3">
    <source>
        <dbReference type="ARBA" id="ARBA00022801"/>
    </source>
</evidence>
<dbReference type="RefSeq" id="XP_013277068.1">
    <property type="nucleotide sequence ID" value="XM_013421614.1"/>
</dbReference>
<accession>A0A0D2G584</accession>
<dbReference type="Pfam" id="PF00561">
    <property type="entry name" value="Abhydrolase_1"/>
    <property type="match status" value="1"/>
</dbReference>
<keyword evidence="3" id="KW-0378">Hydrolase</keyword>
<evidence type="ECO:0000256" key="9">
    <source>
        <dbReference type="SAM" id="Phobius"/>
    </source>
</evidence>
<dbReference type="STRING" id="1442369.A0A0D2G584"/>
<feature type="region of interest" description="Disordered" evidence="8">
    <location>
        <begin position="481"/>
        <end position="519"/>
    </location>
</feature>
<keyword evidence="4" id="KW-0442">Lipid degradation</keyword>
<evidence type="ECO:0000259" key="10">
    <source>
        <dbReference type="Pfam" id="PF00561"/>
    </source>
</evidence>
<feature type="transmembrane region" description="Helical" evidence="9">
    <location>
        <begin position="15"/>
        <end position="34"/>
    </location>
</feature>
<keyword evidence="12" id="KW-1185">Reference proteome</keyword>
<dbReference type="GO" id="GO:0016042">
    <property type="term" value="P:lipid catabolic process"/>
    <property type="evidence" value="ECO:0007669"/>
    <property type="project" value="UniProtKB-KW"/>
</dbReference>
<dbReference type="GO" id="GO:0016787">
    <property type="term" value="F:hydrolase activity"/>
    <property type="evidence" value="ECO:0007669"/>
    <property type="project" value="UniProtKB-KW"/>
</dbReference>
<keyword evidence="2 9" id="KW-0812">Transmembrane</keyword>
<evidence type="ECO:0000256" key="6">
    <source>
        <dbReference type="ARBA" id="ARBA00023098"/>
    </source>
</evidence>
<dbReference type="OrthoDB" id="9974421at2759"/>
<protein>
    <recommendedName>
        <fullName evidence="10">AB hydrolase-1 domain-containing protein</fullName>
    </recommendedName>
</protein>
<dbReference type="Proteomes" id="UP000053617">
    <property type="component" value="Unassembled WGS sequence"/>
</dbReference>
<dbReference type="Gene3D" id="3.40.50.1820">
    <property type="entry name" value="alpha/beta hydrolase"/>
    <property type="match status" value="1"/>
</dbReference>
<dbReference type="HOGENOM" id="CLU_010974_5_1_1"/>
<feature type="compositionally biased region" description="Gly residues" evidence="8">
    <location>
        <begin position="667"/>
        <end position="677"/>
    </location>
</feature>
<feature type="compositionally biased region" description="Low complexity" evidence="8">
    <location>
        <begin position="678"/>
        <end position="703"/>
    </location>
</feature>
<feature type="domain" description="AB hydrolase-1" evidence="10">
    <location>
        <begin position="134"/>
        <end position="430"/>
    </location>
</feature>
<comment type="subcellular location">
    <subcellularLocation>
        <location evidence="1">Membrane</location>
        <topology evidence="1">Single-pass membrane protein</topology>
    </subcellularLocation>
</comment>
<dbReference type="AlphaFoldDB" id="A0A0D2G584"/>
<sequence>MARVPFIGRLFWREYLALVGSLILVALEVFVRVITLGLPQPIIRFCYNTSKKLFNYLSSQKSRQARSQRKSIYSSIATASDFTDLCALYGYYAEEHIVQTGDGYLLGVHRLPFRKEEEETGRRVNAGPDSIRKPVVYLHHGLLMNSEVWVCLTEEERCLPFTLVNQGYDVWLGNNRGNKYSKKSTKCSPTSTGFWDFSMDEFAFHDIPNTIDYILDTTSQLSLSYIGFSQGTAQAFATLSIHPGLNDKINLFVALAPAMSPAGLSNGIVDALVKTSPDVLFLAFGRKSILSSATMWQSILYPPIFVRLIDISLSFLFAWYGRNISVQQKLAAYPHLYSFTSTKSVVHWFQIIRNKSFQMYDDDGSTKFSIGASNRYYKVAKFPTRNIKTPIVLVYGGSDSLIDIRVMLKELPRHTIATEVPHFEHLDFLWAQDVDTLVFPHILEALRYYALGRTSNGIPKGLALSMADTAYLHRWQNSGSNTTCSEDEGGYSDFDGANDTPRTPKMKSYAQQQRERQYQSPYRLRFGGRPVSASSPSATMNGTEQIYKPSKCEAQAMNEGDGLKNHNYAMDLDRSPSTDTSNPEASNDFGPAISTSRPLHAGPSPSGLASPSTSASASGARITLTGSSEPVHRTPTANTSALRSIDGENASFEPRPSASAWPSGPDSGSGAGAGMGASVGVAVFPPTPASSSTAIADSTSDRTSPARQDRPAFTAQGIRVGSSRPSVSAHTN</sequence>
<dbReference type="PANTHER" id="PTHR11005">
    <property type="entry name" value="LYSOSOMAL ACID LIPASE-RELATED"/>
    <property type="match status" value="1"/>
</dbReference>
<organism evidence="11 12">
    <name type="scientific">Rhinocladiella mackenziei CBS 650.93</name>
    <dbReference type="NCBI Taxonomy" id="1442369"/>
    <lineage>
        <taxon>Eukaryota</taxon>
        <taxon>Fungi</taxon>
        <taxon>Dikarya</taxon>
        <taxon>Ascomycota</taxon>
        <taxon>Pezizomycotina</taxon>
        <taxon>Eurotiomycetes</taxon>
        <taxon>Chaetothyriomycetidae</taxon>
        <taxon>Chaetothyriales</taxon>
        <taxon>Herpotrichiellaceae</taxon>
        <taxon>Rhinocladiella</taxon>
    </lineage>
</organism>
<evidence type="ECO:0000256" key="5">
    <source>
        <dbReference type="ARBA" id="ARBA00022989"/>
    </source>
</evidence>
<dbReference type="GO" id="GO:0016020">
    <property type="term" value="C:membrane"/>
    <property type="evidence" value="ECO:0007669"/>
    <property type="project" value="UniProtKB-SubCell"/>
</dbReference>
<keyword evidence="5 9" id="KW-1133">Transmembrane helix</keyword>
<evidence type="ECO:0000313" key="12">
    <source>
        <dbReference type="Proteomes" id="UP000053617"/>
    </source>
</evidence>
<evidence type="ECO:0000256" key="4">
    <source>
        <dbReference type="ARBA" id="ARBA00022963"/>
    </source>
</evidence>
<evidence type="ECO:0000256" key="7">
    <source>
        <dbReference type="ARBA" id="ARBA00023136"/>
    </source>
</evidence>
<dbReference type="EMBL" id="KN847475">
    <property type="protein sequence ID" value="KIX09932.1"/>
    <property type="molecule type" value="Genomic_DNA"/>
</dbReference>